<dbReference type="EMBL" id="JBEDUW010000005">
    <property type="protein sequence ID" value="KAK9928345.1"/>
    <property type="molecule type" value="Genomic_DNA"/>
</dbReference>
<comment type="caution">
    <text evidence="1">The sequence shown here is derived from an EMBL/GenBank/DDBJ whole genome shotgun (WGS) entry which is preliminary data.</text>
</comment>
<sequence>MHGGGALMSRGLGYVAQGRGSAGLGGFERRGRGRDEAHRGGEGWRGSVGCDLEMGLMVVVKLSRGRAAMIVSWGKRNGSVVVDGCVAAMYVVAQNWVW</sequence>
<dbReference type="Proteomes" id="UP001457282">
    <property type="component" value="Unassembled WGS sequence"/>
</dbReference>
<gene>
    <name evidence="1" type="ORF">M0R45_025488</name>
</gene>
<evidence type="ECO:0000313" key="1">
    <source>
        <dbReference type="EMBL" id="KAK9928345.1"/>
    </source>
</evidence>
<name>A0AAW1WWE4_RUBAR</name>
<proteinExistence type="predicted"/>
<protein>
    <submittedName>
        <fullName evidence="1">Uncharacterized protein</fullName>
    </submittedName>
</protein>
<accession>A0AAW1WWE4</accession>
<dbReference type="AlphaFoldDB" id="A0AAW1WWE4"/>
<keyword evidence="2" id="KW-1185">Reference proteome</keyword>
<organism evidence="1 2">
    <name type="scientific">Rubus argutus</name>
    <name type="common">Southern blackberry</name>
    <dbReference type="NCBI Taxonomy" id="59490"/>
    <lineage>
        <taxon>Eukaryota</taxon>
        <taxon>Viridiplantae</taxon>
        <taxon>Streptophyta</taxon>
        <taxon>Embryophyta</taxon>
        <taxon>Tracheophyta</taxon>
        <taxon>Spermatophyta</taxon>
        <taxon>Magnoliopsida</taxon>
        <taxon>eudicotyledons</taxon>
        <taxon>Gunneridae</taxon>
        <taxon>Pentapetalae</taxon>
        <taxon>rosids</taxon>
        <taxon>fabids</taxon>
        <taxon>Rosales</taxon>
        <taxon>Rosaceae</taxon>
        <taxon>Rosoideae</taxon>
        <taxon>Rosoideae incertae sedis</taxon>
        <taxon>Rubus</taxon>
    </lineage>
</organism>
<reference evidence="1 2" key="1">
    <citation type="journal article" date="2023" name="G3 (Bethesda)">
        <title>A chromosome-length genome assembly and annotation of blackberry (Rubus argutus, cv. 'Hillquist').</title>
        <authorList>
            <person name="Bruna T."/>
            <person name="Aryal R."/>
            <person name="Dudchenko O."/>
            <person name="Sargent D.J."/>
            <person name="Mead D."/>
            <person name="Buti M."/>
            <person name="Cavallini A."/>
            <person name="Hytonen T."/>
            <person name="Andres J."/>
            <person name="Pham M."/>
            <person name="Weisz D."/>
            <person name="Mascagni F."/>
            <person name="Usai G."/>
            <person name="Natali L."/>
            <person name="Bassil N."/>
            <person name="Fernandez G.E."/>
            <person name="Lomsadze A."/>
            <person name="Armour M."/>
            <person name="Olukolu B."/>
            <person name="Poorten T."/>
            <person name="Britton C."/>
            <person name="Davik J."/>
            <person name="Ashrafi H."/>
            <person name="Aiden E.L."/>
            <person name="Borodovsky M."/>
            <person name="Worthington M."/>
        </authorList>
    </citation>
    <scope>NUCLEOTIDE SEQUENCE [LARGE SCALE GENOMIC DNA]</scope>
    <source>
        <strain evidence="1">PI 553951</strain>
    </source>
</reference>
<evidence type="ECO:0000313" key="2">
    <source>
        <dbReference type="Proteomes" id="UP001457282"/>
    </source>
</evidence>